<protein>
    <submittedName>
        <fullName evidence="2">PilT protein-like</fullName>
    </submittedName>
</protein>
<dbReference type="KEGG" id="rpc:RPC_2840"/>
<dbReference type="STRING" id="316056.RPC_2840"/>
<sequence length="131" mass="13845">MPQSSKVVVFDASAVLAVALHEPGHQALLGLESPVLVSAVNLSEVRSRLWDKGNSATAIDEVLAGIEMAIVAFDAEQARVSAELQPLTRALGLSLGDRACLALAMQTGAVAYTADRAWARVDLPVEVRVIR</sequence>
<dbReference type="Pfam" id="PF01850">
    <property type="entry name" value="PIN"/>
    <property type="match status" value="1"/>
</dbReference>
<dbReference type="SUPFAM" id="SSF88723">
    <property type="entry name" value="PIN domain-like"/>
    <property type="match status" value="1"/>
</dbReference>
<dbReference type="Gene3D" id="3.40.50.1010">
    <property type="entry name" value="5'-nuclease"/>
    <property type="match status" value="1"/>
</dbReference>
<dbReference type="AlphaFoldDB" id="Q213P8"/>
<feature type="domain" description="PIN" evidence="1">
    <location>
        <begin position="8"/>
        <end position="122"/>
    </location>
</feature>
<gene>
    <name evidence="2" type="ordered locus">RPC_2840</name>
</gene>
<proteinExistence type="predicted"/>
<dbReference type="InterPro" id="IPR029060">
    <property type="entry name" value="PIN-like_dom_sf"/>
</dbReference>
<name>Q213P8_RHOPB</name>
<dbReference type="InterPro" id="IPR002716">
    <property type="entry name" value="PIN_dom"/>
</dbReference>
<organism evidence="2">
    <name type="scientific">Rhodopseudomonas palustris (strain BisB18)</name>
    <dbReference type="NCBI Taxonomy" id="316056"/>
    <lineage>
        <taxon>Bacteria</taxon>
        <taxon>Pseudomonadati</taxon>
        <taxon>Pseudomonadota</taxon>
        <taxon>Alphaproteobacteria</taxon>
        <taxon>Hyphomicrobiales</taxon>
        <taxon>Nitrobacteraceae</taxon>
        <taxon>Rhodopseudomonas</taxon>
    </lineage>
</organism>
<dbReference type="EMBL" id="CP000301">
    <property type="protein sequence ID" value="ABD88388.1"/>
    <property type="molecule type" value="Genomic_DNA"/>
</dbReference>
<dbReference type="CDD" id="cd18682">
    <property type="entry name" value="PIN_VapC-like"/>
    <property type="match status" value="1"/>
</dbReference>
<accession>Q213P8</accession>
<dbReference type="eggNOG" id="COG4374">
    <property type="taxonomic scope" value="Bacteria"/>
</dbReference>
<evidence type="ECO:0000313" key="2">
    <source>
        <dbReference type="EMBL" id="ABD88388.1"/>
    </source>
</evidence>
<dbReference type="RefSeq" id="WP_011473284.1">
    <property type="nucleotide sequence ID" value="NC_007925.1"/>
</dbReference>
<dbReference type="HOGENOM" id="CLU_135601_0_0_5"/>
<evidence type="ECO:0000259" key="1">
    <source>
        <dbReference type="Pfam" id="PF01850"/>
    </source>
</evidence>
<reference evidence="2" key="1">
    <citation type="submission" date="2006-03" db="EMBL/GenBank/DDBJ databases">
        <title>Complete sequence of Rhodopseudomonas palustris BisB18.</title>
        <authorList>
            <consortium name="US DOE Joint Genome Institute"/>
            <person name="Copeland A."/>
            <person name="Lucas S."/>
            <person name="Lapidus A."/>
            <person name="Barry K."/>
            <person name="Detter J.C."/>
            <person name="Glavina del Rio T."/>
            <person name="Hammon N."/>
            <person name="Israni S."/>
            <person name="Dalin E."/>
            <person name="Tice H."/>
            <person name="Pitluck S."/>
            <person name="Chain P."/>
            <person name="Malfatti S."/>
            <person name="Shin M."/>
            <person name="Vergez L."/>
            <person name="Schmutz J."/>
            <person name="Larimer F."/>
            <person name="Land M."/>
            <person name="Hauser L."/>
            <person name="Pelletier D.A."/>
            <person name="Kyrpides N."/>
            <person name="Anderson I."/>
            <person name="Oda Y."/>
            <person name="Harwood C.S."/>
            <person name="Richardson P."/>
        </authorList>
    </citation>
    <scope>NUCLEOTIDE SEQUENCE [LARGE SCALE GENOMIC DNA]</scope>
    <source>
        <strain evidence="2">BisB18</strain>
    </source>
</reference>
<dbReference type="OrthoDB" id="286092at2"/>